<evidence type="ECO:0000256" key="2">
    <source>
        <dbReference type="ARBA" id="ARBA00022692"/>
    </source>
</evidence>
<organism evidence="6 7">
    <name type="scientific">Haloferula helveola</name>
    <dbReference type="NCBI Taxonomy" id="490095"/>
    <lineage>
        <taxon>Bacteria</taxon>
        <taxon>Pseudomonadati</taxon>
        <taxon>Verrucomicrobiota</taxon>
        <taxon>Verrucomicrobiia</taxon>
        <taxon>Verrucomicrobiales</taxon>
        <taxon>Verrucomicrobiaceae</taxon>
        <taxon>Haloferula</taxon>
    </lineage>
</organism>
<comment type="subcellular location">
    <subcellularLocation>
        <location evidence="1">Membrane</location>
        <topology evidence="1">Single-pass membrane protein</topology>
    </subcellularLocation>
</comment>
<gene>
    <name evidence="6" type="ORF">HAHE_09320</name>
</gene>
<dbReference type="RefSeq" id="WP_338689018.1">
    <property type="nucleotide sequence ID" value="NZ_AP024702.1"/>
</dbReference>
<keyword evidence="2 5" id="KW-0812">Transmembrane</keyword>
<dbReference type="Pfam" id="PF04228">
    <property type="entry name" value="Zn_peptidase"/>
    <property type="match status" value="1"/>
</dbReference>
<evidence type="ECO:0000313" key="6">
    <source>
        <dbReference type="EMBL" id="BCX47024.1"/>
    </source>
</evidence>
<evidence type="ECO:0000256" key="5">
    <source>
        <dbReference type="SAM" id="Phobius"/>
    </source>
</evidence>
<keyword evidence="4 5" id="KW-0472">Membrane</keyword>
<sequence length="279" mass="31164">MRWENRERSRNVEDRRRRGGGGVAMGGGGIIVVLLLAWIFGINPMTLLEDTGGGGAMSGAPASPEQDRLAEFASTVLRDTEVIWTAEFEKMGKRYEQPRMVIFSGSTRSGCGFASSQVGPFYCPADRTVYIDLGFFEELENRFDAPGDFAQAYVIAHEVGHHVQNLLGISGQVHQAQQRTDKVRANELSVRLELQADFLAGMWARKGQERYNFLEEGDVEEALRAANAIGDDTLQRQAQGHVVPDAFTHGTSEQRVRWFMKGFRGERFDPNNTFDARDL</sequence>
<keyword evidence="3 5" id="KW-1133">Transmembrane helix</keyword>
<accession>A0ABM7R9S3</accession>
<evidence type="ECO:0000256" key="1">
    <source>
        <dbReference type="ARBA" id="ARBA00004167"/>
    </source>
</evidence>
<evidence type="ECO:0000256" key="3">
    <source>
        <dbReference type="ARBA" id="ARBA00022989"/>
    </source>
</evidence>
<keyword evidence="7" id="KW-1185">Reference proteome</keyword>
<dbReference type="PANTHER" id="PTHR30168:SF0">
    <property type="entry name" value="INNER MEMBRANE PROTEIN"/>
    <property type="match status" value="1"/>
</dbReference>
<dbReference type="Proteomes" id="UP001374893">
    <property type="component" value="Chromosome"/>
</dbReference>
<name>A0ABM7R9S3_9BACT</name>
<proteinExistence type="predicted"/>
<reference evidence="6 7" key="1">
    <citation type="submission" date="2021-06" db="EMBL/GenBank/DDBJ databases">
        <title>Complete genome of Haloferula helveola possessing various polysaccharide degrading enzymes.</title>
        <authorList>
            <person name="Takami H."/>
            <person name="Huang C."/>
            <person name="Hamasaki K."/>
        </authorList>
    </citation>
    <scope>NUCLEOTIDE SEQUENCE [LARGE SCALE GENOMIC DNA]</scope>
    <source>
        <strain evidence="6 7">CN-1</strain>
    </source>
</reference>
<dbReference type="InterPro" id="IPR007343">
    <property type="entry name" value="Uncharacterised_pept_Zn_put"/>
</dbReference>
<dbReference type="PANTHER" id="PTHR30168">
    <property type="entry name" value="PUTATIVE MEMBRANE PROTEIN YPFJ"/>
    <property type="match status" value="1"/>
</dbReference>
<evidence type="ECO:0000313" key="7">
    <source>
        <dbReference type="Proteomes" id="UP001374893"/>
    </source>
</evidence>
<protein>
    <submittedName>
        <fullName evidence="6">Neutral zinc metallopeptidase</fullName>
    </submittedName>
</protein>
<evidence type="ECO:0000256" key="4">
    <source>
        <dbReference type="ARBA" id="ARBA00023136"/>
    </source>
</evidence>
<dbReference type="EMBL" id="AP024702">
    <property type="protein sequence ID" value="BCX47024.1"/>
    <property type="molecule type" value="Genomic_DNA"/>
</dbReference>
<feature type="transmembrane region" description="Helical" evidence="5">
    <location>
        <begin position="21"/>
        <end position="41"/>
    </location>
</feature>